<proteinExistence type="predicted"/>
<evidence type="ECO:0000259" key="4">
    <source>
        <dbReference type="PROSITE" id="PS50949"/>
    </source>
</evidence>
<dbReference type="Gene3D" id="1.20.120.530">
    <property type="entry name" value="GntR ligand-binding domain-like"/>
    <property type="match status" value="1"/>
</dbReference>
<dbReference type="InterPro" id="IPR011711">
    <property type="entry name" value="GntR_C"/>
</dbReference>
<dbReference type="SMART" id="SM00345">
    <property type="entry name" value="HTH_GNTR"/>
    <property type="match status" value="1"/>
</dbReference>
<dbReference type="Pfam" id="PF00392">
    <property type="entry name" value="GntR"/>
    <property type="match status" value="1"/>
</dbReference>
<dbReference type="Pfam" id="PF07729">
    <property type="entry name" value="FCD"/>
    <property type="match status" value="1"/>
</dbReference>
<dbReference type="SMART" id="SM00895">
    <property type="entry name" value="FCD"/>
    <property type="match status" value="1"/>
</dbReference>
<evidence type="ECO:0000256" key="2">
    <source>
        <dbReference type="ARBA" id="ARBA00023125"/>
    </source>
</evidence>
<evidence type="ECO:0000256" key="3">
    <source>
        <dbReference type="ARBA" id="ARBA00023163"/>
    </source>
</evidence>
<dbReference type="GO" id="GO:0003700">
    <property type="term" value="F:DNA-binding transcription factor activity"/>
    <property type="evidence" value="ECO:0007669"/>
    <property type="project" value="InterPro"/>
</dbReference>
<dbReference type="AlphaFoldDB" id="A0A1I3W7C6"/>
<gene>
    <name evidence="5" type="ORF">SAMN04488138_12131</name>
</gene>
<dbReference type="InterPro" id="IPR036390">
    <property type="entry name" value="WH_DNA-bd_sf"/>
</dbReference>
<dbReference type="RefSeq" id="WP_066608418.1">
    <property type="nucleotide sequence ID" value="NZ_FORY01000021.1"/>
</dbReference>
<protein>
    <submittedName>
        <fullName evidence="5">Transcriptional regulator, GntR family</fullName>
    </submittedName>
</protein>
<dbReference type="InterPro" id="IPR000524">
    <property type="entry name" value="Tscrpt_reg_HTH_GntR"/>
</dbReference>
<dbReference type="GO" id="GO:0003677">
    <property type="term" value="F:DNA binding"/>
    <property type="evidence" value="ECO:0007669"/>
    <property type="project" value="UniProtKB-KW"/>
</dbReference>
<dbReference type="PANTHER" id="PTHR43537">
    <property type="entry name" value="TRANSCRIPTIONAL REGULATOR, GNTR FAMILY"/>
    <property type="match status" value="1"/>
</dbReference>
<keyword evidence="3" id="KW-0804">Transcription</keyword>
<organism evidence="5 6">
    <name type="scientific">Celeribacter halophilus</name>
    <dbReference type="NCBI Taxonomy" id="576117"/>
    <lineage>
        <taxon>Bacteria</taxon>
        <taxon>Pseudomonadati</taxon>
        <taxon>Pseudomonadota</taxon>
        <taxon>Alphaproteobacteria</taxon>
        <taxon>Rhodobacterales</taxon>
        <taxon>Roseobacteraceae</taxon>
        <taxon>Celeribacter</taxon>
    </lineage>
</organism>
<dbReference type="CDD" id="cd07377">
    <property type="entry name" value="WHTH_GntR"/>
    <property type="match status" value="1"/>
</dbReference>
<dbReference type="Proteomes" id="UP000183299">
    <property type="component" value="Unassembled WGS sequence"/>
</dbReference>
<dbReference type="GeneID" id="98666467"/>
<keyword evidence="1" id="KW-0805">Transcription regulation</keyword>
<dbReference type="PROSITE" id="PS50949">
    <property type="entry name" value="HTH_GNTR"/>
    <property type="match status" value="1"/>
</dbReference>
<evidence type="ECO:0000256" key="1">
    <source>
        <dbReference type="ARBA" id="ARBA00023015"/>
    </source>
</evidence>
<reference evidence="5 6" key="1">
    <citation type="submission" date="2016-10" db="EMBL/GenBank/DDBJ databases">
        <authorList>
            <person name="de Groot N.N."/>
        </authorList>
    </citation>
    <scope>NUCLEOTIDE SEQUENCE [LARGE SCALE GENOMIC DNA]</scope>
    <source>
        <strain evidence="5 6">CGMCC 1.8891</strain>
    </source>
</reference>
<dbReference type="SUPFAM" id="SSF46785">
    <property type="entry name" value="Winged helix' DNA-binding domain"/>
    <property type="match status" value="1"/>
</dbReference>
<keyword evidence="6" id="KW-1185">Reference proteome</keyword>
<keyword evidence="2" id="KW-0238">DNA-binding</keyword>
<dbReference type="InterPro" id="IPR036388">
    <property type="entry name" value="WH-like_DNA-bd_sf"/>
</dbReference>
<evidence type="ECO:0000313" key="5">
    <source>
        <dbReference type="EMBL" id="SFK03093.1"/>
    </source>
</evidence>
<sequence>MDQTTPDTLTKSSVDQITDHLYKEITSLRLLPGARISETEIAQKFGVSRQPVRDAFNRLATMDLIRIRPKKATEVKKFSTAAITKSRYIRAAIEAAVLRDACKYCDDEAGNALDTALSLQKKALADRDTEAFGKLDYAFHKTLCDIAKAPFAYEVIQAEKAKVDRLCVLSLAKEDRMPELVSDHEKIAEAVKAGDETAAQEAGMIHLSRLDDTIARIRVQRAAFFDDESAAD</sequence>
<dbReference type="OrthoDB" id="8638122at2"/>
<dbReference type="EMBL" id="FORY01000021">
    <property type="protein sequence ID" value="SFK03093.1"/>
    <property type="molecule type" value="Genomic_DNA"/>
</dbReference>
<dbReference type="STRING" id="576117.SAMN04488138_12131"/>
<dbReference type="SUPFAM" id="SSF48008">
    <property type="entry name" value="GntR ligand-binding domain-like"/>
    <property type="match status" value="1"/>
</dbReference>
<dbReference type="Gene3D" id="1.10.10.10">
    <property type="entry name" value="Winged helix-like DNA-binding domain superfamily/Winged helix DNA-binding domain"/>
    <property type="match status" value="1"/>
</dbReference>
<name>A0A1I3W7C6_9RHOB</name>
<dbReference type="PANTHER" id="PTHR43537:SF5">
    <property type="entry name" value="UXU OPERON TRANSCRIPTIONAL REGULATOR"/>
    <property type="match status" value="1"/>
</dbReference>
<accession>A0A1I3W7C6</accession>
<feature type="domain" description="HTH gntR-type" evidence="4">
    <location>
        <begin position="11"/>
        <end position="78"/>
    </location>
</feature>
<evidence type="ECO:0000313" key="6">
    <source>
        <dbReference type="Proteomes" id="UP000183299"/>
    </source>
</evidence>
<dbReference type="InterPro" id="IPR008920">
    <property type="entry name" value="TF_FadR/GntR_C"/>
</dbReference>